<feature type="active site" description="Proton donor/acceptor" evidence="3">
    <location>
        <position position="139"/>
    </location>
</feature>
<keyword evidence="1 2" id="KW-0456">Lyase</keyword>
<reference evidence="5" key="1">
    <citation type="submission" date="2022-08" db="EMBL/GenBank/DDBJ databases">
        <title>Chelativorans sichuanense sp. nov., a paraffin oil-degrading bacterium isolated from a mixture of oil-based drill cuttings and paddy soil.</title>
        <authorList>
            <person name="Yu J."/>
            <person name="Liu H."/>
            <person name="Chen Q."/>
        </authorList>
    </citation>
    <scope>NUCLEOTIDE SEQUENCE</scope>
    <source>
        <strain evidence="5">SCAU 2101</strain>
    </source>
</reference>
<dbReference type="PANTHER" id="PTHR12128:SF67">
    <property type="entry name" value="BLR3884 PROTEIN"/>
    <property type="match status" value="1"/>
</dbReference>
<evidence type="ECO:0000256" key="4">
    <source>
        <dbReference type="PIRSR" id="PIRSR001365-2"/>
    </source>
</evidence>
<name>A0A9X2X8A4_9HYPH</name>
<dbReference type="RefSeq" id="WP_261514807.1">
    <property type="nucleotide sequence ID" value="NZ_JAODNV010000007.1"/>
</dbReference>
<evidence type="ECO:0000313" key="6">
    <source>
        <dbReference type="Proteomes" id="UP001149009"/>
    </source>
</evidence>
<dbReference type="Gene3D" id="3.20.20.70">
    <property type="entry name" value="Aldolase class I"/>
    <property type="match status" value="1"/>
</dbReference>
<keyword evidence="6" id="KW-1185">Reference proteome</keyword>
<dbReference type="SMART" id="SM01130">
    <property type="entry name" value="DHDPS"/>
    <property type="match status" value="1"/>
</dbReference>
<dbReference type="PANTHER" id="PTHR12128">
    <property type="entry name" value="DIHYDRODIPICOLINATE SYNTHASE"/>
    <property type="match status" value="1"/>
</dbReference>
<dbReference type="Pfam" id="PF00701">
    <property type="entry name" value="DHDPS"/>
    <property type="match status" value="1"/>
</dbReference>
<dbReference type="SUPFAM" id="SSF51569">
    <property type="entry name" value="Aldolase"/>
    <property type="match status" value="1"/>
</dbReference>
<dbReference type="InterPro" id="IPR002220">
    <property type="entry name" value="DapA-like"/>
</dbReference>
<evidence type="ECO:0000256" key="3">
    <source>
        <dbReference type="PIRSR" id="PIRSR001365-1"/>
    </source>
</evidence>
<evidence type="ECO:0000256" key="1">
    <source>
        <dbReference type="ARBA" id="ARBA00023239"/>
    </source>
</evidence>
<feature type="binding site" evidence="4">
    <location>
        <position position="210"/>
    </location>
    <ligand>
        <name>pyruvate</name>
        <dbReference type="ChEBI" id="CHEBI:15361"/>
    </ligand>
</feature>
<gene>
    <name evidence="5" type="ORF">NYR54_06535</name>
</gene>
<proteinExistence type="inferred from homology"/>
<dbReference type="Proteomes" id="UP001149009">
    <property type="component" value="Unassembled WGS sequence"/>
</dbReference>
<dbReference type="CDD" id="cd00408">
    <property type="entry name" value="DHDPS-like"/>
    <property type="match status" value="1"/>
</dbReference>
<dbReference type="AlphaFoldDB" id="A0A9X2X8A4"/>
<comment type="similarity">
    <text evidence="2">Belongs to the DapA family.</text>
</comment>
<comment type="caution">
    <text evidence="5">The sequence shown here is derived from an EMBL/GenBank/DDBJ whole genome shotgun (WGS) entry which is preliminary data.</text>
</comment>
<accession>A0A9X2X8A4</accession>
<protein>
    <submittedName>
        <fullName evidence="5">Dihydrodipicolinate synthase family protein</fullName>
    </submittedName>
</protein>
<dbReference type="InterPro" id="IPR013785">
    <property type="entry name" value="Aldolase_TIM"/>
</dbReference>
<evidence type="ECO:0000313" key="5">
    <source>
        <dbReference type="EMBL" id="MCT8989951.1"/>
    </source>
</evidence>
<dbReference type="PIRSF" id="PIRSF001365">
    <property type="entry name" value="DHDPS"/>
    <property type="match status" value="1"/>
</dbReference>
<sequence>MPSPMKGALAPVLTPLTPDFRPDAARLIAHCRWLLAQDCGLAVFGTNSEGNSLGVEEKIGLLERLVGEGLPPERMMPGTGTCSLRDTIALSRRATELGCGGVLMLPPFYYKDVSDEGLYRYVSAVVDGVSDPSLRIYLYHIPPIAQVGFSLDLIERLITAYPGVVAGIKDSSGDWQNTSAMLERFPGWGVFCGNELRLLDAMKMGAAGVISATCNINPSTIAELCRNWNDDGATQRHEKAVALRKTIQDFPQISALKAVVTHFRNDPEWRRLLPPLVELDTDQRTDLIERCRALGFEMQGIEAEAVA</sequence>
<dbReference type="EMBL" id="JAODNV010000007">
    <property type="protein sequence ID" value="MCT8989951.1"/>
    <property type="molecule type" value="Genomic_DNA"/>
</dbReference>
<evidence type="ECO:0000256" key="2">
    <source>
        <dbReference type="PIRNR" id="PIRNR001365"/>
    </source>
</evidence>
<organism evidence="5 6">
    <name type="scientific">Chelativorans petroleitrophicus</name>
    <dbReference type="NCBI Taxonomy" id="2975484"/>
    <lineage>
        <taxon>Bacteria</taxon>
        <taxon>Pseudomonadati</taxon>
        <taxon>Pseudomonadota</taxon>
        <taxon>Alphaproteobacteria</taxon>
        <taxon>Hyphomicrobiales</taxon>
        <taxon>Phyllobacteriaceae</taxon>
        <taxon>Chelativorans</taxon>
    </lineage>
</organism>
<feature type="active site" description="Schiff-base intermediate with substrate" evidence="3">
    <location>
        <position position="169"/>
    </location>
</feature>
<dbReference type="GO" id="GO:0008840">
    <property type="term" value="F:4-hydroxy-tetrahydrodipicolinate synthase activity"/>
    <property type="evidence" value="ECO:0007669"/>
    <property type="project" value="TreeGrafter"/>
</dbReference>